<evidence type="ECO:0000313" key="1">
    <source>
        <dbReference type="EMBL" id="PQQ15282.1"/>
    </source>
</evidence>
<organism evidence="1 2">
    <name type="scientific">Prunus yedoensis var. nudiflora</name>
    <dbReference type="NCBI Taxonomy" id="2094558"/>
    <lineage>
        <taxon>Eukaryota</taxon>
        <taxon>Viridiplantae</taxon>
        <taxon>Streptophyta</taxon>
        <taxon>Embryophyta</taxon>
        <taxon>Tracheophyta</taxon>
        <taxon>Spermatophyta</taxon>
        <taxon>Magnoliopsida</taxon>
        <taxon>eudicotyledons</taxon>
        <taxon>Gunneridae</taxon>
        <taxon>Pentapetalae</taxon>
        <taxon>rosids</taxon>
        <taxon>fabids</taxon>
        <taxon>Rosales</taxon>
        <taxon>Rosaceae</taxon>
        <taxon>Amygdaloideae</taxon>
        <taxon>Amygdaleae</taxon>
        <taxon>Prunus</taxon>
    </lineage>
</organism>
<gene>
    <name evidence="1" type="ORF">Pyn_12681</name>
</gene>
<accession>A0A314Z219</accession>
<sequence length="49" mass="5135">MLQGNVPRQGSAEGKWDAKGRRAICLGTMVPKAKGMPKAQSLHVAGQCA</sequence>
<reference evidence="1 2" key="1">
    <citation type="submission" date="2018-02" db="EMBL/GenBank/DDBJ databases">
        <title>Draft genome of wild Prunus yedoensis var. nudiflora.</title>
        <authorList>
            <person name="Baek S."/>
            <person name="Kim J.-H."/>
            <person name="Choi K."/>
            <person name="Kim G.-B."/>
            <person name="Cho A."/>
            <person name="Jang H."/>
            <person name="Shin C.-H."/>
            <person name="Yu H.-J."/>
            <person name="Mun J.-H."/>
        </authorList>
    </citation>
    <scope>NUCLEOTIDE SEQUENCE [LARGE SCALE GENOMIC DNA]</scope>
    <source>
        <strain evidence="2">cv. Jeju island</strain>
        <tissue evidence="1">Leaf</tissue>
    </source>
</reference>
<dbReference type="EMBL" id="PJQY01000232">
    <property type="protein sequence ID" value="PQQ15282.1"/>
    <property type="molecule type" value="Genomic_DNA"/>
</dbReference>
<dbReference type="AlphaFoldDB" id="A0A314Z219"/>
<protein>
    <submittedName>
        <fullName evidence="1">Uncharacterized protein</fullName>
    </submittedName>
</protein>
<keyword evidence="2" id="KW-1185">Reference proteome</keyword>
<evidence type="ECO:0000313" key="2">
    <source>
        <dbReference type="Proteomes" id="UP000250321"/>
    </source>
</evidence>
<proteinExistence type="predicted"/>
<comment type="caution">
    <text evidence="1">The sequence shown here is derived from an EMBL/GenBank/DDBJ whole genome shotgun (WGS) entry which is preliminary data.</text>
</comment>
<name>A0A314Z219_PRUYE</name>
<dbReference type="Proteomes" id="UP000250321">
    <property type="component" value="Unassembled WGS sequence"/>
</dbReference>